<keyword evidence="3" id="KW-1185">Reference proteome</keyword>
<reference evidence="2" key="1">
    <citation type="journal article" date="2020" name="Stud. Mycol.">
        <title>101 Dothideomycetes genomes: a test case for predicting lifestyles and emergence of pathogens.</title>
        <authorList>
            <person name="Haridas S."/>
            <person name="Albert R."/>
            <person name="Binder M."/>
            <person name="Bloem J."/>
            <person name="Labutti K."/>
            <person name="Salamov A."/>
            <person name="Andreopoulos B."/>
            <person name="Baker S."/>
            <person name="Barry K."/>
            <person name="Bills G."/>
            <person name="Bluhm B."/>
            <person name="Cannon C."/>
            <person name="Castanera R."/>
            <person name="Culley D."/>
            <person name="Daum C."/>
            <person name="Ezra D."/>
            <person name="Gonzalez J."/>
            <person name="Henrissat B."/>
            <person name="Kuo A."/>
            <person name="Liang C."/>
            <person name="Lipzen A."/>
            <person name="Lutzoni F."/>
            <person name="Magnuson J."/>
            <person name="Mondo S."/>
            <person name="Nolan M."/>
            <person name="Ohm R."/>
            <person name="Pangilinan J."/>
            <person name="Park H.-J."/>
            <person name="Ramirez L."/>
            <person name="Alfaro M."/>
            <person name="Sun H."/>
            <person name="Tritt A."/>
            <person name="Yoshinaga Y."/>
            <person name="Zwiers L.-H."/>
            <person name="Turgeon B."/>
            <person name="Goodwin S."/>
            <person name="Spatafora J."/>
            <person name="Crous P."/>
            <person name="Grigoriev I."/>
        </authorList>
    </citation>
    <scope>NUCLEOTIDE SEQUENCE</scope>
    <source>
        <strain evidence="2">CBS 279.74</strain>
    </source>
</reference>
<gene>
    <name evidence="2" type="ORF">K504DRAFT_506898</name>
</gene>
<keyword evidence="1" id="KW-0732">Signal</keyword>
<organism evidence="2 3">
    <name type="scientific">Pleomassaria siparia CBS 279.74</name>
    <dbReference type="NCBI Taxonomy" id="1314801"/>
    <lineage>
        <taxon>Eukaryota</taxon>
        <taxon>Fungi</taxon>
        <taxon>Dikarya</taxon>
        <taxon>Ascomycota</taxon>
        <taxon>Pezizomycotina</taxon>
        <taxon>Dothideomycetes</taxon>
        <taxon>Pleosporomycetidae</taxon>
        <taxon>Pleosporales</taxon>
        <taxon>Pleomassariaceae</taxon>
        <taxon>Pleomassaria</taxon>
    </lineage>
</organism>
<evidence type="ECO:0000313" key="3">
    <source>
        <dbReference type="Proteomes" id="UP000799428"/>
    </source>
</evidence>
<feature type="chain" id="PRO_5026064711" evidence="1">
    <location>
        <begin position="19"/>
        <end position="145"/>
    </location>
</feature>
<feature type="signal peptide" evidence="1">
    <location>
        <begin position="1"/>
        <end position="18"/>
    </location>
</feature>
<evidence type="ECO:0000313" key="2">
    <source>
        <dbReference type="EMBL" id="KAF2704412.1"/>
    </source>
</evidence>
<dbReference type="OrthoDB" id="3682664at2759"/>
<proteinExistence type="predicted"/>
<dbReference type="AlphaFoldDB" id="A0A6G1JVW2"/>
<dbReference type="InterPro" id="IPR006771">
    <property type="entry name" value="CetA-like"/>
</dbReference>
<protein>
    <submittedName>
        <fullName evidence="2">Uncharacterized protein</fullName>
    </submittedName>
</protein>
<dbReference type="EMBL" id="MU005782">
    <property type="protein sequence ID" value="KAF2704412.1"/>
    <property type="molecule type" value="Genomic_DNA"/>
</dbReference>
<dbReference type="Pfam" id="PF04681">
    <property type="entry name" value="Bys1"/>
    <property type="match status" value="1"/>
</dbReference>
<name>A0A6G1JVW2_9PLEO</name>
<dbReference type="PANTHER" id="PTHR36195:SF4">
    <property type="entry name" value="DOMAIN PROTEIN, PUTATIVE (AFU_ORTHOLOGUE AFUA_5G01990)-RELATED"/>
    <property type="match status" value="1"/>
</dbReference>
<accession>A0A6G1JVW2</accession>
<evidence type="ECO:0000256" key="1">
    <source>
        <dbReference type="SAM" id="SignalP"/>
    </source>
</evidence>
<sequence>MKFSSFLSTLALASTALAGQSVIRNQCPFTVYITSVDITNSSTVAIASGGSWSEPQRYIPGVGIAIKIGTSATAEDLIQFAYTAYPSPWIYYDLNAAPKLDPLFEGQSLVLSGSAPDAPVIEWNGLAPSGTSAYWADTDLVFTLC</sequence>
<dbReference type="Proteomes" id="UP000799428">
    <property type="component" value="Unassembled WGS sequence"/>
</dbReference>
<dbReference type="PANTHER" id="PTHR36195">
    <property type="entry name" value="DOMAIN PROTEIN, PUTATIVE (AFU_ORTHOLOGUE AFUA_5G01990)-RELATED-RELATED"/>
    <property type="match status" value="1"/>
</dbReference>